<dbReference type="AlphaFoldDB" id="A0A0F9SFX4"/>
<proteinExistence type="predicted"/>
<dbReference type="EMBL" id="LAZR01000513">
    <property type="protein sequence ID" value="KKN65944.1"/>
    <property type="molecule type" value="Genomic_DNA"/>
</dbReference>
<name>A0A0F9SFX4_9ZZZZ</name>
<sequence>MFENLLENLKEKFQQNQQKKQQEKEELARMQLEVDFEKKRIFQEEFRKNALEVAKAQAKKEAAEKSGIQKMRAQNRLRNLNKNQTAPGSAFGKFAEYTQKNLARREENMKRTQEMREEARKTREEKIGQRTKPFNKSW</sequence>
<feature type="region of interest" description="Disordered" evidence="1">
    <location>
        <begin position="103"/>
        <end position="138"/>
    </location>
</feature>
<accession>A0A0F9SFX4</accession>
<evidence type="ECO:0000256" key="1">
    <source>
        <dbReference type="SAM" id="MobiDB-lite"/>
    </source>
</evidence>
<gene>
    <name evidence="2" type="ORF">LCGC14_0476470</name>
</gene>
<evidence type="ECO:0000313" key="2">
    <source>
        <dbReference type="EMBL" id="KKN65944.1"/>
    </source>
</evidence>
<feature type="compositionally biased region" description="Basic and acidic residues" evidence="1">
    <location>
        <begin position="103"/>
        <end position="128"/>
    </location>
</feature>
<organism evidence="2">
    <name type="scientific">marine sediment metagenome</name>
    <dbReference type="NCBI Taxonomy" id="412755"/>
    <lineage>
        <taxon>unclassified sequences</taxon>
        <taxon>metagenomes</taxon>
        <taxon>ecological metagenomes</taxon>
    </lineage>
</organism>
<protein>
    <submittedName>
        <fullName evidence="2">Uncharacterized protein</fullName>
    </submittedName>
</protein>
<reference evidence="2" key="1">
    <citation type="journal article" date="2015" name="Nature">
        <title>Complex archaea that bridge the gap between prokaryotes and eukaryotes.</title>
        <authorList>
            <person name="Spang A."/>
            <person name="Saw J.H."/>
            <person name="Jorgensen S.L."/>
            <person name="Zaremba-Niedzwiedzka K."/>
            <person name="Martijn J."/>
            <person name="Lind A.E."/>
            <person name="van Eijk R."/>
            <person name="Schleper C."/>
            <person name="Guy L."/>
            <person name="Ettema T.J."/>
        </authorList>
    </citation>
    <scope>NUCLEOTIDE SEQUENCE</scope>
</reference>
<comment type="caution">
    <text evidence="2">The sequence shown here is derived from an EMBL/GenBank/DDBJ whole genome shotgun (WGS) entry which is preliminary data.</text>
</comment>